<feature type="region of interest" description="Disordered" evidence="1">
    <location>
        <begin position="41"/>
        <end position="70"/>
    </location>
</feature>
<dbReference type="Gene3D" id="1.10.530.10">
    <property type="match status" value="1"/>
</dbReference>
<dbReference type="STRING" id="1797259.A2989_00045"/>
<reference evidence="3 4" key="1">
    <citation type="journal article" date="2016" name="Nat. Commun.">
        <title>Thousands of microbial genomes shed light on interconnected biogeochemical processes in an aquifer system.</title>
        <authorList>
            <person name="Anantharaman K."/>
            <person name="Brown C.T."/>
            <person name="Hug L.A."/>
            <person name="Sharon I."/>
            <person name="Castelle C.J."/>
            <person name="Probst A.J."/>
            <person name="Thomas B.C."/>
            <person name="Singh A."/>
            <person name="Wilkins M.J."/>
            <person name="Karaoz U."/>
            <person name="Brodie E.L."/>
            <person name="Williams K.H."/>
            <person name="Hubbard S.S."/>
            <person name="Banfield J.F."/>
        </authorList>
    </citation>
    <scope>NUCLEOTIDE SEQUENCE [LARGE SCALE GENOMIC DNA]</scope>
</reference>
<dbReference type="Pfam" id="PF01464">
    <property type="entry name" value="SLT"/>
    <property type="match status" value="1"/>
</dbReference>
<feature type="domain" description="Transglycosylase SLT" evidence="2">
    <location>
        <begin position="82"/>
        <end position="157"/>
    </location>
</feature>
<feature type="compositionally biased region" description="Low complexity" evidence="1">
    <location>
        <begin position="41"/>
        <end position="52"/>
    </location>
</feature>
<feature type="compositionally biased region" description="Pro residues" evidence="1">
    <location>
        <begin position="53"/>
        <end position="69"/>
    </location>
</feature>
<gene>
    <name evidence="3" type="ORF">A2989_00045</name>
</gene>
<name>A0A1F4Z9X1_9BACT</name>
<evidence type="ECO:0000259" key="2">
    <source>
        <dbReference type="Pfam" id="PF01464"/>
    </source>
</evidence>
<dbReference type="SUPFAM" id="SSF53955">
    <property type="entry name" value="Lysozyme-like"/>
    <property type="match status" value="1"/>
</dbReference>
<evidence type="ECO:0000256" key="1">
    <source>
        <dbReference type="SAM" id="MobiDB-lite"/>
    </source>
</evidence>
<comment type="caution">
    <text evidence="3">The sequence shown here is derived from an EMBL/GenBank/DDBJ whole genome shotgun (WGS) entry which is preliminary data.</text>
</comment>
<dbReference type="InterPro" id="IPR008258">
    <property type="entry name" value="Transglycosylase_SLT_dom_1"/>
</dbReference>
<dbReference type="InterPro" id="IPR023346">
    <property type="entry name" value="Lysozyme-like_dom_sf"/>
</dbReference>
<dbReference type="EMBL" id="MEXN01000007">
    <property type="protein sequence ID" value="OGD03209.1"/>
    <property type="molecule type" value="Genomic_DNA"/>
</dbReference>
<dbReference type="AlphaFoldDB" id="A0A1F4Z9X1"/>
<evidence type="ECO:0000313" key="3">
    <source>
        <dbReference type="EMBL" id="OGD03209.1"/>
    </source>
</evidence>
<proteinExistence type="predicted"/>
<evidence type="ECO:0000313" key="4">
    <source>
        <dbReference type="Proteomes" id="UP000177080"/>
    </source>
</evidence>
<sequence length="169" mass="18931">MTYRTPLILVTVVVVFAGYQQVDRGQVLSKTIEVTPTVVPSPTVTPTNTPIPTSTPRPTRVPTPTPKPQPKFTSEEIYNFTNQYGGQYGVDPNVIRHVALCESGFKPGARNYIYAGLFQYDVATWKTFRKKMGENSDTDLRYNAKEAVKTAAFTLSLGYSRLWPNCYPK</sequence>
<organism evidence="3 4">
    <name type="scientific">Candidatus Amesbacteria bacterium RIFCSPLOWO2_01_FULL_48_25</name>
    <dbReference type="NCBI Taxonomy" id="1797259"/>
    <lineage>
        <taxon>Bacteria</taxon>
        <taxon>Candidatus Amesiibacteriota</taxon>
    </lineage>
</organism>
<accession>A0A1F4Z9X1</accession>
<protein>
    <recommendedName>
        <fullName evidence="2">Transglycosylase SLT domain-containing protein</fullName>
    </recommendedName>
</protein>
<dbReference type="Proteomes" id="UP000177080">
    <property type="component" value="Unassembled WGS sequence"/>
</dbReference>